<dbReference type="CDD" id="cd08982">
    <property type="entry name" value="GH43-like"/>
    <property type="match status" value="1"/>
</dbReference>
<feature type="domain" description="F5/8 type C" evidence="6">
    <location>
        <begin position="313"/>
        <end position="452"/>
    </location>
</feature>
<dbReference type="InterPro" id="IPR036116">
    <property type="entry name" value="FN3_sf"/>
</dbReference>
<dbReference type="PROSITE" id="PS50853">
    <property type="entry name" value="FN3"/>
    <property type="match status" value="1"/>
</dbReference>
<evidence type="ECO:0000256" key="4">
    <source>
        <dbReference type="PIRSR" id="PIRSR606710-2"/>
    </source>
</evidence>
<dbReference type="GO" id="GO:0004553">
    <property type="term" value="F:hydrolase activity, hydrolyzing O-glycosyl compounds"/>
    <property type="evidence" value="ECO:0007669"/>
    <property type="project" value="InterPro"/>
</dbReference>
<evidence type="ECO:0000259" key="6">
    <source>
        <dbReference type="PROSITE" id="PS50022"/>
    </source>
</evidence>
<dbReference type="SUPFAM" id="SSF49265">
    <property type="entry name" value="Fibronectin type III"/>
    <property type="match status" value="1"/>
</dbReference>
<dbReference type="InterPro" id="IPR051795">
    <property type="entry name" value="Glycosyl_Hydrlase_43"/>
</dbReference>
<evidence type="ECO:0000256" key="2">
    <source>
        <dbReference type="ARBA" id="ARBA00022801"/>
    </source>
</evidence>
<name>A0A9D1E9L9_9FIRM</name>
<dbReference type="AlphaFoldDB" id="A0A9D1E9L9"/>
<keyword evidence="2 5" id="KW-0378">Hydrolase</keyword>
<evidence type="ECO:0000313" key="8">
    <source>
        <dbReference type="EMBL" id="HIR70945.1"/>
    </source>
</evidence>
<evidence type="ECO:0000256" key="5">
    <source>
        <dbReference type="RuleBase" id="RU361187"/>
    </source>
</evidence>
<dbReference type="Gene3D" id="2.60.120.260">
    <property type="entry name" value="Galactose-binding domain-like"/>
    <property type="match status" value="1"/>
</dbReference>
<dbReference type="SUPFAM" id="SSF49785">
    <property type="entry name" value="Galactose-binding domain-like"/>
    <property type="match status" value="1"/>
</dbReference>
<protein>
    <submittedName>
        <fullName evidence="8">Family 43 glycosylhydrolase</fullName>
    </submittedName>
</protein>
<dbReference type="Gene3D" id="2.115.10.20">
    <property type="entry name" value="Glycosyl hydrolase domain, family 43"/>
    <property type="match status" value="1"/>
</dbReference>
<proteinExistence type="inferred from homology"/>
<dbReference type="InterPro" id="IPR013783">
    <property type="entry name" value="Ig-like_fold"/>
</dbReference>
<sequence>SEVKGKGDNKVAREAADPTLIMWKGEYLLFPSMSNGFWKSKDLVKWDYVERTDIPVYDYAPDIQEVNGSLYFTASSHKKGVIYRVEDPEKGEWKEISRPFAFWDPNMFQDEDGRVYFYWGCSNKTPIYGIELDPRTMEPIGERRALIEGRPDIHGWERTGVNNVPDDIPTKTERILRALIGKEPYIEGAYMTKRQGRYYLQYAAPGTELAGYGDGVYVSDAPLGPFAYQESNPFCSKQGGFVTAAGHGSTFMDAYGNWWHVATVRISLKYSFERRLGLFPAGFDEEGNLYCNTNFGDYPMRVPEGKWDPWKDAFAGWMLLSYGKNVTVSSEETEGSGQTLTDEDIRTFWTAKATGKGEWARVDLGEPMEVSAIQLNFYEDPKIRVNRRRDEYHGSLPSRHLNTSAGPLRWLLEGSADGECWEIIEDRRETAEDLPHDLVVLPEAKRFRYIRIGEMTMPYGARPCMSGIRVFGKGNGNAPKRVSVQAKRTGPVSAQLSWEAFGDADGYNVRFGSAPDRLYHSWMVYGGTRLEMNCLNAGGTYYFAVDAFNENGITEGEVTTETREEKR</sequence>
<dbReference type="GO" id="GO:0005975">
    <property type="term" value="P:carbohydrate metabolic process"/>
    <property type="evidence" value="ECO:0007669"/>
    <property type="project" value="InterPro"/>
</dbReference>
<evidence type="ECO:0000256" key="3">
    <source>
        <dbReference type="ARBA" id="ARBA00023295"/>
    </source>
</evidence>
<evidence type="ECO:0000256" key="1">
    <source>
        <dbReference type="ARBA" id="ARBA00009865"/>
    </source>
</evidence>
<dbReference type="Pfam" id="PF00754">
    <property type="entry name" value="F5_F8_type_C"/>
    <property type="match status" value="1"/>
</dbReference>
<feature type="non-terminal residue" evidence="8">
    <location>
        <position position="1"/>
    </location>
</feature>
<gene>
    <name evidence="8" type="ORF">IAA55_06665</name>
</gene>
<dbReference type="Pfam" id="PF04616">
    <property type="entry name" value="Glyco_hydro_43"/>
    <property type="match status" value="1"/>
</dbReference>
<dbReference type="Gene3D" id="2.60.40.10">
    <property type="entry name" value="Immunoglobulins"/>
    <property type="match status" value="1"/>
</dbReference>
<dbReference type="PROSITE" id="PS50022">
    <property type="entry name" value="FA58C_3"/>
    <property type="match status" value="1"/>
</dbReference>
<dbReference type="InterPro" id="IPR003961">
    <property type="entry name" value="FN3_dom"/>
</dbReference>
<keyword evidence="3 5" id="KW-0326">Glycosidase</keyword>
<evidence type="ECO:0000259" key="7">
    <source>
        <dbReference type="PROSITE" id="PS50853"/>
    </source>
</evidence>
<feature type="site" description="Important for catalytic activity, responsible for pKa modulation of the active site Glu and correct orientation of both the proton donor and substrate" evidence="4">
    <location>
        <position position="104"/>
    </location>
</feature>
<comment type="similarity">
    <text evidence="1 5">Belongs to the glycosyl hydrolase 43 family.</text>
</comment>
<dbReference type="EMBL" id="DVHM01000103">
    <property type="protein sequence ID" value="HIR70945.1"/>
    <property type="molecule type" value="Genomic_DNA"/>
</dbReference>
<accession>A0A9D1E9L9</accession>
<dbReference type="SUPFAM" id="SSF75005">
    <property type="entry name" value="Arabinanase/levansucrase/invertase"/>
    <property type="match status" value="1"/>
</dbReference>
<dbReference type="InterPro" id="IPR006710">
    <property type="entry name" value="Glyco_hydro_43"/>
</dbReference>
<reference evidence="8" key="1">
    <citation type="submission" date="2020-10" db="EMBL/GenBank/DDBJ databases">
        <authorList>
            <person name="Gilroy R."/>
        </authorList>
    </citation>
    <scope>NUCLEOTIDE SEQUENCE</scope>
    <source>
        <strain evidence="8">ChiSjej5B23-6657</strain>
    </source>
</reference>
<organism evidence="8 9">
    <name type="scientific">Candidatus Pullilachnospira gallistercoris</name>
    <dbReference type="NCBI Taxonomy" id="2840911"/>
    <lineage>
        <taxon>Bacteria</taxon>
        <taxon>Bacillati</taxon>
        <taxon>Bacillota</taxon>
        <taxon>Clostridia</taxon>
        <taxon>Lachnospirales</taxon>
        <taxon>Lachnospiraceae</taxon>
        <taxon>Lachnospiraceae incertae sedis</taxon>
        <taxon>Candidatus Pullilachnospira</taxon>
    </lineage>
</organism>
<feature type="domain" description="Fibronectin type-III" evidence="7">
    <location>
        <begin position="478"/>
        <end position="567"/>
    </location>
</feature>
<evidence type="ECO:0000313" key="9">
    <source>
        <dbReference type="Proteomes" id="UP000823912"/>
    </source>
</evidence>
<dbReference type="InterPro" id="IPR023296">
    <property type="entry name" value="Glyco_hydro_beta-prop_sf"/>
</dbReference>
<dbReference type="PANTHER" id="PTHR42812">
    <property type="entry name" value="BETA-XYLOSIDASE"/>
    <property type="match status" value="1"/>
</dbReference>
<dbReference type="InterPro" id="IPR000421">
    <property type="entry name" value="FA58C"/>
</dbReference>
<dbReference type="Proteomes" id="UP000823912">
    <property type="component" value="Unassembled WGS sequence"/>
</dbReference>
<comment type="caution">
    <text evidence="8">The sequence shown here is derived from an EMBL/GenBank/DDBJ whole genome shotgun (WGS) entry which is preliminary data.</text>
</comment>
<dbReference type="InterPro" id="IPR008979">
    <property type="entry name" value="Galactose-bd-like_sf"/>
</dbReference>
<dbReference type="CDD" id="cd00063">
    <property type="entry name" value="FN3"/>
    <property type="match status" value="1"/>
</dbReference>
<dbReference type="PANTHER" id="PTHR42812:SF14">
    <property type="entry name" value="SECRETED PROTEIN"/>
    <property type="match status" value="1"/>
</dbReference>
<reference evidence="8" key="2">
    <citation type="journal article" date="2021" name="PeerJ">
        <title>Extensive microbial diversity within the chicken gut microbiome revealed by metagenomics and culture.</title>
        <authorList>
            <person name="Gilroy R."/>
            <person name="Ravi A."/>
            <person name="Getino M."/>
            <person name="Pursley I."/>
            <person name="Horton D.L."/>
            <person name="Alikhan N.F."/>
            <person name="Baker D."/>
            <person name="Gharbi K."/>
            <person name="Hall N."/>
            <person name="Watson M."/>
            <person name="Adriaenssens E.M."/>
            <person name="Foster-Nyarko E."/>
            <person name="Jarju S."/>
            <person name="Secka A."/>
            <person name="Antonio M."/>
            <person name="Oren A."/>
            <person name="Chaudhuri R.R."/>
            <person name="La Ragione R."/>
            <person name="Hildebrand F."/>
            <person name="Pallen M.J."/>
        </authorList>
    </citation>
    <scope>NUCLEOTIDE SEQUENCE</scope>
    <source>
        <strain evidence="8">ChiSjej5B23-6657</strain>
    </source>
</reference>